<accession>A0A5N8W0M5</accession>
<evidence type="ECO:0008006" key="3">
    <source>
        <dbReference type="Google" id="ProtNLM"/>
    </source>
</evidence>
<evidence type="ECO:0000313" key="2">
    <source>
        <dbReference type="Proteomes" id="UP000326979"/>
    </source>
</evidence>
<keyword evidence="2" id="KW-1185">Reference proteome</keyword>
<dbReference type="AlphaFoldDB" id="A0A5N8W0M5"/>
<gene>
    <name evidence="1" type="ORF">FNH04_12940</name>
</gene>
<comment type="caution">
    <text evidence="1">The sequence shown here is derived from an EMBL/GenBank/DDBJ whole genome shotgun (WGS) entry which is preliminary data.</text>
</comment>
<dbReference type="EMBL" id="VJZE01000068">
    <property type="protein sequence ID" value="MPY40779.1"/>
    <property type="molecule type" value="Genomic_DNA"/>
</dbReference>
<evidence type="ECO:0000313" key="1">
    <source>
        <dbReference type="EMBL" id="MPY40779.1"/>
    </source>
</evidence>
<dbReference type="Proteomes" id="UP000326979">
    <property type="component" value="Unassembled WGS sequence"/>
</dbReference>
<proteinExistence type="predicted"/>
<dbReference type="OrthoDB" id="4515152at2"/>
<sequence>MWATLGAVVASALWAGGVFVLGTDDTEADLRGYESTTDLCSSIDYSSFKKVYGEASLEPGVTSLKHEALDQASCDLGLRSTRVPSWDFSYARADLSVQMDLHKRTDPGPEFTAVWSKYHQDNDSYKVKKITGLGDEAYLVTDDYLYDGGAGAGKVIIAVRDGWMTYRMNWDSSAYSANTVLPELDDVAKWLKTDAKATLENLRSD</sequence>
<organism evidence="1 2">
    <name type="scientific">Streptomyces phyllanthi</name>
    <dbReference type="NCBI Taxonomy" id="1803180"/>
    <lineage>
        <taxon>Bacteria</taxon>
        <taxon>Bacillati</taxon>
        <taxon>Actinomycetota</taxon>
        <taxon>Actinomycetes</taxon>
        <taxon>Kitasatosporales</taxon>
        <taxon>Streptomycetaceae</taxon>
        <taxon>Streptomyces</taxon>
    </lineage>
</organism>
<reference evidence="1 2" key="1">
    <citation type="submission" date="2019-07" db="EMBL/GenBank/DDBJ databases">
        <title>New species of Amycolatopsis and Streptomyces.</title>
        <authorList>
            <person name="Duangmal K."/>
            <person name="Teo W.F.A."/>
            <person name="Lipun K."/>
        </authorList>
    </citation>
    <scope>NUCLEOTIDE SEQUENCE [LARGE SCALE GENOMIC DNA]</scope>
    <source>
        <strain evidence="1 2">TISTR 2346</strain>
    </source>
</reference>
<name>A0A5N8W0M5_9ACTN</name>
<protein>
    <recommendedName>
        <fullName evidence="3">DUF3558 domain-containing protein</fullName>
    </recommendedName>
</protein>